<dbReference type="InterPro" id="IPR000719">
    <property type="entry name" value="Prot_kinase_dom"/>
</dbReference>
<keyword evidence="6" id="KW-0418">Kinase</keyword>
<dbReference type="FunCoup" id="A0A1W4WV22">
    <property type="interactions" value="371"/>
</dbReference>
<dbReference type="OrthoDB" id="1732493at2759"/>
<dbReference type="Gene3D" id="1.10.510.10">
    <property type="entry name" value="Transferase(Phosphotransferase) domain 1"/>
    <property type="match status" value="1"/>
</dbReference>
<dbReference type="PROSITE" id="PS50011">
    <property type="entry name" value="PROTEIN_KINASE_DOM"/>
    <property type="match status" value="1"/>
</dbReference>
<evidence type="ECO:0000256" key="1">
    <source>
        <dbReference type="ARBA" id="ARBA00006485"/>
    </source>
</evidence>
<dbReference type="InterPro" id="IPR008271">
    <property type="entry name" value="Ser/Thr_kinase_AS"/>
</dbReference>
<evidence type="ECO:0000256" key="7">
    <source>
        <dbReference type="ARBA" id="ARBA00022840"/>
    </source>
</evidence>
<dbReference type="KEGG" id="apln:108738701"/>
<comment type="catalytic activity">
    <reaction evidence="9">
        <text>L-seryl-[protein] + ATP = O-phospho-L-seryl-[protein] + ADP + H(+)</text>
        <dbReference type="Rhea" id="RHEA:17989"/>
        <dbReference type="Rhea" id="RHEA-COMP:9863"/>
        <dbReference type="Rhea" id="RHEA-COMP:11604"/>
        <dbReference type="ChEBI" id="CHEBI:15378"/>
        <dbReference type="ChEBI" id="CHEBI:29999"/>
        <dbReference type="ChEBI" id="CHEBI:30616"/>
        <dbReference type="ChEBI" id="CHEBI:83421"/>
        <dbReference type="ChEBI" id="CHEBI:456216"/>
        <dbReference type="EC" id="2.7.11.22"/>
    </reaction>
</comment>
<dbReference type="PANTHER" id="PTHR24056:SF472">
    <property type="entry name" value="CYCLIN-DEPENDENT KINASE 4, ISOFORM A"/>
    <property type="match status" value="1"/>
</dbReference>
<evidence type="ECO:0000256" key="6">
    <source>
        <dbReference type="ARBA" id="ARBA00022777"/>
    </source>
</evidence>
<evidence type="ECO:0000256" key="9">
    <source>
        <dbReference type="ARBA" id="ARBA00048367"/>
    </source>
</evidence>
<gene>
    <name evidence="14" type="primary">LOC108738701</name>
</gene>
<name>A0A1W4WV22_AGRPL</name>
<protein>
    <recommendedName>
        <fullName evidence="2">cyclin-dependent kinase</fullName>
        <ecNumber evidence="2">2.7.11.22</ecNumber>
    </recommendedName>
</protein>
<evidence type="ECO:0000256" key="8">
    <source>
        <dbReference type="ARBA" id="ARBA00047811"/>
    </source>
</evidence>
<keyword evidence="3 11" id="KW-0723">Serine/threonine-protein kinase</keyword>
<accession>A0A1W4WV22</accession>
<dbReference type="GO" id="GO:0005524">
    <property type="term" value="F:ATP binding"/>
    <property type="evidence" value="ECO:0007669"/>
    <property type="project" value="UniProtKB-UniRule"/>
</dbReference>
<dbReference type="InterPro" id="IPR011009">
    <property type="entry name" value="Kinase-like_dom_sf"/>
</dbReference>
<keyword evidence="13" id="KW-1185">Reference proteome</keyword>
<organism evidence="13 14">
    <name type="scientific">Agrilus planipennis</name>
    <name type="common">Emerald ash borer</name>
    <name type="synonym">Agrilus marcopoli</name>
    <dbReference type="NCBI Taxonomy" id="224129"/>
    <lineage>
        <taxon>Eukaryota</taxon>
        <taxon>Metazoa</taxon>
        <taxon>Ecdysozoa</taxon>
        <taxon>Arthropoda</taxon>
        <taxon>Hexapoda</taxon>
        <taxon>Insecta</taxon>
        <taxon>Pterygota</taxon>
        <taxon>Neoptera</taxon>
        <taxon>Endopterygota</taxon>
        <taxon>Coleoptera</taxon>
        <taxon>Polyphaga</taxon>
        <taxon>Elateriformia</taxon>
        <taxon>Buprestoidea</taxon>
        <taxon>Buprestidae</taxon>
        <taxon>Agrilinae</taxon>
        <taxon>Agrilus</taxon>
    </lineage>
</organism>
<feature type="domain" description="Protein kinase" evidence="12">
    <location>
        <begin position="16"/>
        <end position="306"/>
    </location>
</feature>
<dbReference type="EC" id="2.7.11.22" evidence="2"/>
<dbReference type="GO" id="GO:0010389">
    <property type="term" value="P:regulation of G2/M transition of mitotic cell cycle"/>
    <property type="evidence" value="ECO:0007669"/>
    <property type="project" value="TreeGrafter"/>
</dbReference>
<dbReference type="GO" id="GO:0007165">
    <property type="term" value="P:signal transduction"/>
    <property type="evidence" value="ECO:0007669"/>
    <property type="project" value="TreeGrafter"/>
</dbReference>
<dbReference type="GO" id="GO:0005737">
    <property type="term" value="C:cytoplasm"/>
    <property type="evidence" value="ECO:0007669"/>
    <property type="project" value="TreeGrafter"/>
</dbReference>
<dbReference type="CDD" id="cd07838">
    <property type="entry name" value="STKc_CDK4_6_like"/>
    <property type="match status" value="1"/>
</dbReference>
<feature type="binding site" evidence="10">
    <location>
        <position position="45"/>
    </location>
    <ligand>
        <name>ATP</name>
        <dbReference type="ChEBI" id="CHEBI:30616"/>
    </ligand>
</feature>
<dbReference type="FunFam" id="1.10.510.10:FF:000611">
    <property type="entry name" value="CMGC family protein kinase"/>
    <property type="match status" value="1"/>
</dbReference>
<dbReference type="Gene3D" id="3.30.200.20">
    <property type="entry name" value="Phosphorylase Kinase, domain 1"/>
    <property type="match status" value="1"/>
</dbReference>
<evidence type="ECO:0000313" key="14">
    <source>
        <dbReference type="RefSeq" id="XP_018327736.1"/>
    </source>
</evidence>
<dbReference type="InterPro" id="IPR017441">
    <property type="entry name" value="Protein_kinase_ATP_BS"/>
</dbReference>
<dbReference type="GO" id="GO:0010468">
    <property type="term" value="P:regulation of gene expression"/>
    <property type="evidence" value="ECO:0007669"/>
    <property type="project" value="TreeGrafter"/>
</dbReference>
<evidence type="ECO:0000256" key="2">
    <source>
        <dbReference type="ARBA" id="ARBA00012425"/>
    </source>
</evidence>
<keyword evidence="5 10" id="KW-0547">Nucleotide-binding</keyword>
<comment type="similarity">
    <text evidence="1">Belongs to the protein kinase superfamily. CMGC Ser/Thr protein kinase family. CDC2/CDKX subfamily.</text>
</comment>
<keyword evidence="4" id="KW-0808">Transferase</keyword>
<dbReference type="STRING" id="224129.A0A1W4WV22"/>
<evidence type="ECO:0000256" key="5">
    <source>
        <dbReference type="ARBA" id="ARBA00022741"/>
    </source>
</evidence>
<dbReference type="AlphaFoldDB" id="A0A1W4WV22"/>
<dbReference type="PANTHER" id="PTHR24056">
    <property type="entry name" value="CELL DIVISION PROTEIN KINASE"/>
    <property type="match status" value="1"/>
</dbReference>
<proteinExistence type="inferred from homology"/>
<evidence type="ECO:0000256" key="11">
    <source>
        <dbReference type="RuleBase" id="RU000304"/>
    </source>
</evidence>
<dbReference type="InParanoid" id="A0A1W4WV22"/>
<dbReference type="PROSITE" id="PS00107">
    <property type="entry name" value="PROTEIN_KINASE_ATP"/>
    <property type="match status" value="1"/>
</dbReference>
<evidence type="ECO:0000256" key="10">
    <source>
        <dbReference type="PROSITE-ProRule" id="PRU10141"/>
    </source>
</evidence>
<dbReference type="GeneID" id="108738701"/>
<evidence type="ECO:0000256" key="3">
    <source>
        <dbReference type="ARBA" id="ARBA00022527"/>
    </source>
</evidence>
<sequence>MSYERTSENVQTKNIYEEIDVIGKGAYGMVYKARNRSNNTIVALKKVKVPLSEEGIPMSALREIGLLKQLDTYEHPNIVRLLDICHGQRFEKELVMFLVFEHVDQDLASYIEKQALSFCGGINTNKIRSMSKEILSGVDFLHSHRIVHRDLKPQNILVTQSGNIKLADFGLAKTYDFEMRLTSVVVTLWYRSPEILLGLPYATPLDIWSVGCITAELYSLKPLFRGSSEGDQLSKIFQILGKPSEQEWPKTITPIKYNSFEVRKKLNLRTLIPNMCDNAYDLIMKMLCFNPDKRISAQEALEHNYFREEPINP</sequence>
<comment type="catalytic activity">
    <reaction evidence="8">
        <text>L-threonyl-[protein] + ATP = O-phospho-L-threonyl-[protein] + ADP + H(+)</text>
        <dbReference type="Rhea" id="RHEA:46608"/>
        <dbReference type="Rhea" id="RHEA-COMP:11060"/>
        <dbReference type="Rhea" id="RHEA-COMP:11605"/>
        <dbReference type="ChEBI" id="CHEBI:15378"/>
        <dbReference type="ChEBI" id="CHEBI:30013"/>
        <dbReference type="ChEBI" id="CHEBI:30616"/>
        <dbReference type="ChEBI" id="CHEBI:61977"/>
        <dbReference type="ChEBI" id="CHEBI:456216"/>
        <dbReference type="EC" id="2.7.11.22"/>
    </reaction>
</comment>
<dbReference type="GO" id="GO:0030332">
    <property type="term" value="F:cyclin binding"/>
    <property type="evidence" value="ECO:0007669"/>
    <property type="project" value="TreeGrafter"/>
</dbReference>
<dbReference type="InterPro" id="IPR050108">
    <property type="entry name" value="CDK"/>
</dbReference>
<dbReference type="SUPFAM" id="SSF56112">
    <property type="entry name" value="Protein kinase-like (PK-like)"/>
    <property type="match status" value="1"/>
</dbReference>
<dbReference type="GO" id="GO:0000082">
    <property type="term" value="P:G1/S transition of mitotic cell cycle"/>
    <property type="evidence" value="ECO:0007669"/>
    <property type="project" value="TreeGrafter"/>
</dbReference>
<evidence type="ECO:0000256" key="4">
    <source>
        <dbReference type="ARBA" id="ARBA00022679"/>
    </source>
</evidence>
<dbReference type="Proteomes" id="UP000192223">
    <property type="component" value="Unplaced"/>
</dbReference>
<reference evidence="14" key="1">
    <citation type="submission" date="2025-08" db="UniProtKB">
        <authorList>
            <consortium name="RefSeq"/>
        </authorList>
    </citation>
    <scope>IDENTIFICATION</scope>
    <source>
        <tissue evidence="14">Entire body</tissue>
    </source>
</reference>
<evidence type="ECO:0000313" key="13">
    <source>
        <dbReference type="Proteomes" id="UP000192223"/>
    </source>
</evidence>
<dbReference type="GO" id="GO:0000307">
    <property type="term" value="C:cyclin-dependent protein kinase holoenzyme complex"/>
    <property type="evidence" value="ECO:0007669"/>
    <property type="project" value="TreeGrafter"/>
</dbReference>
<keyword evidence="7 10" id="KW-0067">ATP-binding</keyword>
<evidence type="ECO:0000259" key="12">
    <source>
        <dbReference type="PROSITE" id="PS50011"/>
    </source>
</evidence>
<dbReference type="GO" id="GO:0004693">
    <property type="term" value="F:cyclin-dependent protein serine/threonine kinase activity"/>
    <property type="evidence" value="ECO:0007669"/>
    <property type="project" value="UniProtKB-EC"/>
</dbReference>
<dbReference type="PROSITE" id="PS00108">
    <property type="entry name" value="PROTEIN_KINASE_ST"/>
    <property type="match status" value="1"/>
</dbReference>
<dbReference type="GO" id="GO:0005634">
    <property type="term" value="C:nucleus"/>
    <property type="evidence" value="ECO:0007669"/>
    <property type="project" value="TreeGrafter"/>
</dbReference>
<dbReference type="SMART" id="SM00220">
    <property type="entry name" value="S_TKc"/>
    <property type="match status" value="1"/>
</dbReference>
<dbReference type="RefSeq" id="XP_018327736.1">
    <property type="nucleotide sequence ID" value="XM_018472234.2"/>
</dbReference>
<dbReference type="FunFam" id="3.30.200.20:FF:000124">
    <property type="entry name" value="Cyclin-dependent kinase 4"/>
    <property type="match status" value="1"/>
</dbReference>
<dbReference type="Pfam" id="PF00069">
    <property type="entry name" value="Pkinase"/>
    <property type="match status" value="1"/>
</dbReference>